<comment type="caution">
    <text evidence="3">The sequence shown here is derived from an EMBL/GenBank/DDBJ whole genome shotgun (WGS) entry which is preliminary data.</text>
</comment>
<dbReference type="OrthoDB" id="7699712at2759"/>
<evidence type="ECO:0000256" key="1">
    <source>
        <dbReference type="ARBA" id="ARBA00023172"/>
    </source>
</evidence>
<dbReference type="Pfam" id="PF00589">
    <property type="entry name" value="Phage_integrase"/>
    <property type="match status" value="1"/>
</dbReference>
<dbReference type="PROSITE" id="PS51898">
    <property type="entry name" value="TYR_RECOMBINASE"/>
    <property type="match status" value="1"/>
</dbReference>
<evidence type="ECO:0000259" key="2">
    <source>
        <dbReference type="PROSITE" id="PS51898"/>
    </source>
</evidence>
<dbReference type="InterPro" id="IPR013762">
    <property type="entry name" value="Integrase-like_cat_sf"/>
</dbReference>
<dbReference type="GO" id="GO:0015074">
    <property type="term" value="P:DNA integration"/>
    <property type="evidence" value="ECO:0007669"/>
    <property type="project" value="InterPro"/>
</dbReference>
<gene>
    <name evidence="3" type="ORF">EZS28_030135</name>
</gene>
<dbReference type="Proteomes" id="UP000324800">
    <property type="component" value="Unassembled WGS sequence"/>
</dbReference>
<dbReference type="EMBL" id="SNRW01012056">
    <property type="protein sequence ID" value="KAA6374336.1"/>
    <property type="molecule type" value="Genomic_DNA"/>
</dbReference>
<sequence length="264" mass="30457">MISLTMKEISANKVIKPRYSTIWKIETLLKFEEQRTPTKLTPNELLRRTLALLQVYTTMRTTEIASMRREDVVFTKEGMLIQYKKKKAEKRKKWRAIHFIRNKSGCPVITMKCWIKTLDLMLPHSNALWRTPTYQKPLAPATLRKRIKEELIASGVPISFGSNTIRHAVTTRLRARGASIQQTNLLTDHAIHKQLISFEDSQQKEILPYGWFGPKPERSGLVLGNKPEYVESPFITPSQCYVFLPQTDIDLSQHPSNSPTCMDC</sequence>
<evidence type="ECO:0000313" key="4">
    <source>
        <dbReference type="Proteomes" id="UP000324800"/>
    </source>
</evidence>
<dbReference type="InterPro" id="IPR002104">
    <property type="entry name" value="Integrase_catalytic"/>
</dbReference>
<dbReference type="GO" id="GO:0003677">
    <property type="term" value="F:DNA binding"/>
    <property type="evidence" value="ECO:0007669"/>
    <property type="project" value="InterPro"/>
</dbReference>
<proteinExistence type="predicted"/>
<keyword evidence="1" id="KW-0233">DNA recombination</keyword>
<protein>
    <recommendedName>
        <fullName evidence="2">Tyr recombinase domain-containing protein</fullName>
    </recommendedName>
</protein>
<dbReference type="GO" id="GO:0006310">
    <property type="term" value="P:DNA recombination"/>
    <property type="evidence" value="ECO:0007669"/>
    <property type="project" value="UniProtKB-KW"/>
</dbReference>
<organism evidence="3 4">
    <name type="scientific">Streblomastix strix</name>
    <dbReference type="NCBI Taxonomy" id="222440"/>
    <lineage>
        <taxon>Eukaryota</taxon>
        <taxon>Metamonada</taxon>
        <taxon>Preaxostyla</taxon>
        <taxon>Oxymonadida</taxon>
        <taxon>Streblomastigidae</taxon>
        <taxon>Streblomastix</taxon>
    </lineage>
</organism>
<dbReference type="AlphaFoldDB" id="A0A5J4UUM1"/>
<evidence type="ECO:0000313" key="3">
    <source>
        <dbReference type="EMBL" id="KAA6374336.1"/>
    </source>
</evidence>
<dbReference type="SUPFAM" id="SSF56349">
    <property type="entry name" value="DNA breaking-rejoining enzymes"/>
    <property type="match status" value="1"/>
</dbReference>
<dbReference type="InterPro" id="IPR011010">
    <property type="entry name" value="DNA_brk_join_enz"/>
</dbReference>
<reference evidence="3 4" key="1">
    <citation type="submission" date="2019-03" db="EMBL/GenBank/DDBJ databases">
        <title>Single cell metagenomics reveals metabolic interactions within the superorganism composed of flagellate Streblomastix strix and complex community of Bacteroidetes bacteria on its surface.</title>
        <authorList>
            <person name="Treitli S.C."/>
            <person name="Kolisko M."/>
            <person name="Husnik F."/>
            <person name="Keeling P."/>
            <person name="Hampl V."/>
        </authorList>
    </citation>
    <scope>NUCLEOTIDE SEQUENCE [LARGE SCALE GENOMIC DNA]</scope>
    <source>
        <strain evidence="3">ST1C</strain>
    </source>
</reference>
<feature type="domain" description="Tyr recombinase" evidence="2">
    <location>
        <begin position="15"/>
        <end position="224"/>
    </location>
</feature>
<name>A0A5J4UUM1_9EUKA</name>
<dbReference type="Gene3D" id="1.10.443.10">
    <property type="entry name" value="Intergrase catalytic core"/>
    <property type="match status" value="1"/>
</dbReference>
<accession>A0A5J4UUM1</accession>